<gene>
    <name evidence="2" type="ORF">KPH14_003356</name>
</gene>
<proteinExistence type="predicted"/>
<dbReference type="AlphaFoldDB" id="A0AAD9RDV1"/>
<evidence type="ECO:0000313" key="2">
    <source>
        <dbReference type="EMBL" id="KAK2577206.1"/>
    </source>
</evidence>
<feature type="compositionally biased region" description="Low complexity" evidence="1">
    <location>
        <begin position="68"/>
        <end position="80"/>
    </location>
</feature>
<reference evidence="2" key="2">
    <citation type="journal article" date="2023" name="Commun. Biol.">
        <title>Intrasexual cuticular hydrocarbon dimorphism in a wasp sheds light on hydrocarbon biosynthesis genes in Hymenoptera.</title>
        <authorList>
            <person name="Moris V.C."/>
            <person name="Podsiadlowski L."/>
            <person name="Martin S."/>
            <person name="Oeyen J.P."/>
            <person name="Donath A."/>
            <person name="Petersen M."/>
            <person name="Wilbrandt J."/>
            <person name="Misof B."/>
            <person name="Liedtke D."/>
            <person name="Thamm M."/>
            <person name="Scheiner R."/>
            <person name="Schmitt T."/>
            <person name="Niehuis O."/>
        </authorList>
    </citation>
    <scope>NUCLEOTIDE SEQUENCE</scope>
    <source>
        <strain evidence="2">GBR_01_08_01A</strain>
    </source>
</reference>
<comment type="caution">
    <text evidence="2">The sequence shown here is derived from an EMBL/GenBank/DDBJ whole genome shotgun (WGS) entry which is preliminary data.</text>
</comment>
<reference evidence="2" key="1">
    <citation type="submission" date="2021-08" db="EMBL/GenBank/DDBJ databases">
        <authorList>
            <person name="Misof B."/>
            <person name="Oliver O."/>
            <person name="Podsiadlowski L."/>
            <person name="Donath A."/>
            <person name="Peters R."/>
            <person name="Mayer C."/>
            <person name="Rust J."/>
            <person name="Gunkel S."/>
            <person name="Lesny P."/>
            <person name="Martin S."/>
            <person name="Oeyen J.P."/>
            <person name="Petersen M."/>
            <person name="Panagiotis P."/>
            <person name="Wilbrandt J."/>
            <person name="Tanja T."/>
        </authorList>
    </citation>
    <scope>NUCLEOTIDE SEQUENCE</scope>
    <source>
        <strain evidence="2">GBR_01_08_01A</strain>
        <tissue evidence="2">Thorax + abdomen</tissue>
    </source>
</reference>
<dbReference type="EMBL" id="JAIFRP010004357">
    <property type="protein sequence ID" value="KAK2577206.1"/>
    <property type="molecule type" value="Genomic_DNA"/>
</dbReference>
<protein>
    <submittedName>
        <fullName evidence="2">Uncharacterized protein</fullName>
    </submittedName>
</protein>
<sequence length="142" mass="15626">MYLRSHKGAAKGWYEQKREAVGGGGGLARSRKDNVVVVVVVGGSFYSIRVKDKKRGTPEQQKGCNDNTTTSSSSSSCRSSDLAELVRLLLSRSKSFGRKICESKKKRKNVSRLVCLERGMSEGERSATTPRIGWRKLTDPGD</sequence>
<organism evidence="2 3">
    <name type="scientific">Odynerus spinipes</name>
    <dbReference type="NCBI Taxonomy" id="1348599"/>
    <lineage>
        <taxon>Eukaryota</taxon>
        <taxon>Metazoa</taxon>
        <taxon>Ecdysozoa</taxon>
        <taxon>Arthropoda</taxon>
        <taxon>Hexapoda</taxon>
        <taxon>Insecta</taxon>
        <taxon>Pterygota</taxon>
        <taxon>Neoptera</taxon>
        <taxon>Endopterygota</taxon>
        <taxon>Hymenoptera</taxon>
        <taxon>Apocrita</taxon>
        <taxon>Aculeata</taxon>
        <taxon>Vespoidea</taxon>
        <taxon>Vespidae</taxon>
        <taxon>Eumeninae</taxon>
        <taxon>Odynerus</taxon>
    </lineage>
</organism>
<dbReference type="Proteomes" id="UP001258017">
    <property type="component" value="Unassembled WGS sequence"/>
</dbReference>
<accession>A0AAD9RDV1</accession>
<evidence type="ECO:0000313" key="3">
    <source>
        <dbReference type="Proteomes" id="UP001258017"/>
    </source>
</evidence>
<feature type="compositionally biased region" description="Polar residues" evidence="1">
    <location>
        <begin position="58"/>
        <end position="67"/>
    </location>
</feature>
<name>A0AAD9RDV1_9HYME</name>
<keyword evidence="3" id="KW-1185">Reference proteome</keyword>
<evidence type="ECO:0000256" key="1">
    <source>
        <dbReference type="SAM" id="MobiDB-lite"/>
    </source>
</evidence>
<feature type="region of interest" description="Disordered" evidence="1">
    <location>
        <begin position="51"/>
        <end position="80"/>
    </location>
</feature>
<feature type="region of interest" description="Disordered" evidence="1">
    <location>
        <begin position="120"/>
        <end position="142"/>
    </location>
</feature>